<keyword evidence="13" id="KW-0614">Plasmid</keyword>
<evidence type="ECO:0000256" key="10">
    <source>
        <dbReference type="SAM" id="MobiDB-lite"/>
    </source>
</evidence>
<comment type="similarity">
    <text evidence="2">Belongs to the TonB family.</text>
</comment>
<feature type="domain" description="TonB C-terminal" evidence="12">
    <location>
        <begin position="244"/>
        <end position="330"/>
    </location>
</feature>
<sequence length="330" mass="34295">MKPHGRLGQDDDALTPDVRARLEGGVFSARQSRTSRVWHLALLAAVVGHGVITACLLVTFHPWHPSKAPGQKAVEMVFESPVSKPVSAANLTSVTPPQELVPTPEQVEPLSVPPTANLFYATQSSEITPPDEALASSLGAPPMPADTPPVPRMTNIFPPVATQRAAPAHEHRPSAHSSQISMPRKAAVPSTPKTSLTSHSPKVATPPVSTSARTAASQIQLAPAAQNSAAAQPAAASVAHVANGSGARTLTCSPPQTHYPPMARHLHEEGEGVVEVTLAADGAIATTRLVQSTGYDDLDAQALAAARGLHCVAPASTPMVGRIPVGFHIR</sequence>
<evidence type="ECO:0000256" key="5">
    <source>
        <dbReference type="ARBA" id="ARBA00022519"/>
    </source>
</evidence>
<dbReference type="PROSITE" id="PS52015">
    <property type="entry name" value="TONB_CTD"/>
    <property type="match status" value="1"/>
</dbReference>
<dbReference type="AlphaFoldDB" id="A0A2G4R981"/>
<dbReference type="EMBL" id="CP023190">
    <property type="protein sequence ID" value="AXN01950.1"/>
    <property type="molecule type" value="Genomic_DNA"/>
</dbReference>
<evidence type="ECO:0000256" key="11">
    <source>
        <dbReference type="SAM" id="Phobius"/>
    </source>
</evidence>
<dbReference type="GO" id="GO:0031992">
    <property type="term" value="F:energy transducer activity"/>
    <property type="evidence" value="ECO:0007669"/>
    <property type="project" value="TreeGrafter"/>
</dbReference>
<feature type="compositionally biased region" description="Polar residues" evidence="10">
    <location>
        <begin position="191"/>
        <end position="200"/>
    </location>
</feature>
<keyword evidence="5" id="KW-0997">Cell inner membrane</keyword>
<keyword evidence="9 11" id="KW-0472">Membrane</keyword>
<evidence type="ECO:0000256" key="6">
    <source>
        <dbReference type="ARBA" id="ARBA00022692"/>
    </source>
</evidence>
<reference evidence="13 16" key="3">
    <citation type="submission" date="2018-08" db="EMBL/GenBank/DDBJ databases">
        <title>Acetobacter oryzifermentans sp. nov., isolated from Korea traditional vinegar and reclassification of Acetobacter pasteurianus subsp. ascendens (Henneberg 1898) as Acetobacter ascendens comb. nov.</title>
        <authorList>
            <person name="Cho G.Y."/>
            <person name="Lee S.H."/>
        </authorList>
    </citation>
    <scope>NUCLEOTIDE SEQUENCE [LARGE SCALE GENOMIC DNA]</scope>
    <source>
        <strain evidence="13 16">SH</strain>
        <plasmid evidence="13">pSH1</plasmid>
        <plasmid evidence="16">psh1</plasmid>
    </source>
</reference>
<dbReference type="GO" id="GO:0098797">
    <property type="term" value="C:plasma membrane protein complex"/>
    <property type="evidence" value="ECO:0007669"/>
    <property type="project" value="TreeGrafter"/>
</dbReference>
<evidence type="ECO:0000256" key="2">
    <source>
        <dbReference type="ARBA" id="ARBA00006555"/>
    </source>
</evidence>
<evidence type="ECO:0000256" key="4">
    <source>
        <dbReference type="ARBA" id="ARBA00022475"/>
    </source>
</evidence>
<organism evidence="14 15">
    <name type="scientific">Acetobacter pomorum</name>
    <dbReference type="NCBI Taxonomy" id="65959"/>
    <lineage>
        <taxon>Bacteria</taxon>
        <taxon>Pseudomonadati</taxon>
        <taxon>Pseudomonadota</taxon>
        <taxon>Alphaproteobacteria</taxon>
        <taxon>Acetobacterales</taxon>
        <taxon>Acetobacteraceae</taxon>
        <taxon>Acetobacter</taxon>
    </lineage>
</organism>
<keyword evidence="4" id="KW-1003">Cell membrane</keyword>
<gene>
    <name evidence="13" type="ORF">CJF59_14465</name>
    <name evidence="14" type="ORF">CSR02_13125</name>
</gene>
<dbReference type="GO" id="GO:0015031">
    <property type="term" value="P:protein transport"/>
    <property type="evidence" value="ECO:0007669"/>
    <property type="project" value="UniProtKB-KW"/>
</dbReference>
<keyword evidence="15" id="KW-1185">Reference proteome</keyword>
<accession>A0A2G4R981</accession>
<dbReference type="GO" id="GO:0055085">
    <property type="term" value="P:transmembrane transport"/>
    <property type="evidence" value="ECO:0007669"/>
    <property type="project" value="InterPro"/>
</dbReference>
<keyword evidence="3" id="KW-0813">Transport</keyword>
<feature type="region of interest" description="Disordered" evidence="10">
    <location>
        <begin position="163"/>
        <end position="215"/>
    </location>
</feature>
<evidence type="ECO:0000256" key="9">
    <source>
        <dbReference type="ARBA" id="ARBA00023136"/>
    </source>
</evidence>
<proteinExistence type="inferred from homology"/>
<dbReference type="NCBIfam" id="TIGR01352">
    <property type="entry name" value="tonB_Cterm"/>
    <property type="match status" value="1"/>
</dbReference>
<dbReference type="Proteomes" id="UP000256572">
    <property type="component" value="Plasmid pSH1"/>
</dbReference>
<feature type="transmembrane region" description="Helical" evidence="11">
    <location>
        <begin position="40"/>
        <end position="63"/>
    </location>
</feature>
<dbReference type="EMBL" id="PEBQ01000169">
    <property type="protein sequence ID" value="PHY93143.1"/>
    <property type="molecule type" value="Genomic_DNA"/>
</dbReference>
<evidence type="ECO:0000259" key="12">
    <source>
        <dbReference type="PROSITE" id="PS52015"/>
    </source>
</evidence>
<name>A0A2G4R981_9PROT</name>
<dbReference type="OrthoDB" id="7284512at2"/>
<dbReference type="InterPro" id="IPR006260">
    <property type="entry name" value="TonB/TolA_C"/>
</dbReference>
<evidence type="ECO:0000256" key="7">
    <source>
        <dbReference type="ARBA" id="ARBA00022927"/>
    </source>
</evidence>
<dbReference type="InterPro" id="IPR051045">
    <property type="entry name" value="TonB-dependent_transducer"/>
</dbReference>
<geneLocation type="plasmid" evidence="13">
    <name>pSH1</name>
</geneLocation>
<dbReference type="Gene3D" id="3.30.1150.10">
    <property type="match status" value="1"/>
</dbReference>
<reference evidence="13 16" key="1">
    <citation type="submission" date="2017-09" db="EMBL/GenBank/DDBJ databases">
        <authorList>
            <person name="Kim K.H."/>
            <person name="Chun B.H."/>
            <person name="Han G.S."/>
            <person name="Hyun S.G."/>
            <person name="Jeon C.O."/>
        </authorList>
    </citation>
    <scope>NUCLEOTIDE SEQUENCE [LARGE SCALE GENOMIC DNA]</scope>
    <source>
        <strain evidence="13 16">SH</strain>
        <plasmid evidence="13">pSH1</plasmid>
        <plasmid evidence="16">psh1</plasmid>
    </source>
</reference>
<evidence type="ECO:0000313" key="15">
    <source>
        <dbReference type="Proteomes" id="UP000228751"/>
    </source>
</evidence>
<dbReference type="PANTHER" id="PTHR33446">
    <property type="entry name" value="PROTEIN TONB-RELATED"/>
    <property type="match status" value="1"/>
</dbReference>
<evidence type="ECO:0000256" key="3">
    <source>
        <dbReference type="ARBA" id="ARBA00022448"/>
    </source>
</evidence>
<geneLocation type="plasmid" evidence="16">
    <name>psh1</name>
</geneLocation>
<dbReference type="Proteomes" id="UP000228751">
    <property type="component" value="Unassembled WGS sequence"/>
</dbReference>
<dbReference type="Pfam" id="PF03544">
    <property type="entry name" value="TonB_C"/>
    <property type="match status" value="1"/>
</dbReference>
<evidence type="ECO:0000313" key="13">
    <source>
        <dbReference type="EMBL" id="AXN01950.1"/>
    </source>
</evidence>
<dbReference type="SUPFAM" id="SSF74653">
    <property type="entry name" value="TolA/TonB C-terminal domain"/>
    <property type="match status" value="1"/>
</dbReference>
<protein>
    <submittedName>
        <fullName evidence="14">Energy transducer TonB</fullName>
    </submittedName>
</protein>
<keyword evidence="6 11" id="KW-0812">Transmembrane</keyword>
<comment type="subcellular location">
    <subcellularLocation>
        <location evidence="1">Cell inner membrane</location>
        <topology evidence="1">Single-pass membrane protein</topology>
        <orientation evidence="1">Periplasmic side</orientation>
    </subcellularLocation>
</comment>
<dbReference type="InterPro" id="IPR037682">
    <property type="entry name" value="TonB_C"/>
</dbReference>
<evidence type="ECO:0000256" key="1">
    <source>
        <dbReference type="ARBA" id="ARBA00004383"/>
    </source>
</evidence>
<evidence type="ECO:0000256" key="8">
    <source>
        <dbReference type="ARBA" id="ARBA00022989"/>
    </source>
</evidence>
<evidence type="ECO:0000313" key="16">
    <source>
        <dbReference type="Proteomes" id="UP000256572"/>
    </source>
</evidence>
<reference evidence="14 15" key="2">
    <citation type="submission" date="2017-10" db="EMBL/GenBank/DDBJ databases">
        <title>Genomic analysis of the genus Acetobacter.</title>
        <authorList>
            <person name="Kim K.H."/>
            <person name="Chun B.H."/>
            <person name="Son A.R."/>
            <person name="Jeon C.O."/>
        </authorList>
    </citation>
    <scope>NUCLEOTIDE SEQUENCE [LARGE SCALE GENOMIC DNA]</scope>
    <source>
        <strain evidence="14 15">LHT 2458</strain>
    </source>
</reference>
<keyword evidence="7" id="KW-0653">Protein transport</keyword>
<keyword evidence="8 11" id="KW-1133">Transmembrane helix</keyword>
<evidence type="ECO:0000313" key="14">
    <source>
        <dbReference type="EMBL" id="PHY93143.1"/>
    </source>
</evidence>
<dbReference type="PANTHER" id="PTHR33446:SF11">
    <property type="entry name" value="TONB3"/>
    <property type="match status" value="1"/>
</dbReference>